<evidence type="ECO:0000259" key="2">
    <source>
        <dbReference type="SMART" id="SM00343"/>
    </source>
</evidence>
<proteinExistence type="predicted"/>
<dbReference type="SMART" id="SM00343">
    <property type="entry name" value="ZnF_C2HC"/>
    <property type="match status" value="2"/>
</dbReference>
<dbReference type="Proteomes" id="UP000653454">
    <property type="component" value="Unassembled WGS sequence"/>
</dbReference>
<dbReference type="AlphaFoldDB" id="A0A8S4CY40"/>
<name>A0A8S4CY40_PLUXY</name>
<dbReference type="GO" id="GO:0008270">
    <property type="term" value="F:zinc ion binding"/>
    <property type="evidence" value="ECO:0007669"/>
    <property type="project" value="InterPro"/>
</dbReference>
<dbReference type="InterPro" id="IPR001878">
    <property type="entry name" value="Znf_CCHC"/>
</dbReference>
<feature type="compositionally biased region" description="Basic residues" evidence="1">
    <location>
        <begin position="399"/>
        <end position="411"/>
    </location>
</feature>
<evidence type="ECO:0000256" key="1">
    <source>
        <dbReference type="SAM" id="MobiDB-lite"/>
    </source>
</evidence>
<reference evidence="3" key="1">
    <citation type="submission" date="2020-11" db="EMBL/GenBank/DDBJ databases">
        <authorList>
            <person name="Whiteford S."/>
        </authorList>
    </citation>
    <scope>NUCLEOTIDE SEQUENCE</scope>
</reference>
<accession>A0A8S4CY40</accession>
<feature type="domain" description="CCHC-type" evidence="2">
    <location>
        <begin position="341"/>
        <end position="357"/>
    </location>
</feature>
<feature type="region of interest" description="Disordered" evidence="1">
    <location>
        <begin position="386"/>
        <end position="411"/>
    </location>
</feature>
<gene>
    <name evidence="3" type="ORF">PLXY2_LOCUS326</name>
</gene>
<dbReference type="PANTHER" id="PTHR33198:SF19">
    <property type="entry name" value="CCHC-TYPE DOMAIN-CONTAINING PROTEIN"/>
    <property type="match status" value="1"/>
</dbReference>
<evidence type="ECO:0000313" key="4">
    <source>
        <dbReference type="Proteomes" id="UP000653454"/>
    </source>
</evidence>
<comment type="caution">
    <text evidence="3">The sequence shown here is derived from an EMBL/GenBank/DDBJ whole genome shotgun (WGS) entry which is preliminary data.</text>
</comment>
<dbReference type="Gene3D" id="4.10.60.10">
    <property type="entry name" value="Zinc finger, CCHC-type"/>
    <property type="match status" value="1"/>
</dbReference>
<organism evidence="3 4">
    <name type="scientific">Plutella xylostella</name>
    <name type="common">Diamondback moth</name>
    <name type="synonym">Plutella maculipennis</name>
    <dbReference type="NCBI Taxonomy" id="51655"/>
    <lineage>
        <taxon>Eukaryota</taxon>
        <taxon>Metazoa</taxon>
        <taxon>Ecdysozoa</taxon>
        <taxon>Arthropoda</taxon>
        <taxon>Hexapoda</taxon>
        <taxon>Insecta</taxon>
        <taxon>Pterygota</taxon>
        <taxon>Neoptera</taxon>
        <taxon>Endopterygota</taxon>
        <taxon>Lepidoptera</taxon>
        <taxon>Glossata</taxon>
        <taxon>Ditrysia</taxon>
        <taxon>Yponomeutoidea</taxon>
        <taxon>Plutellidae</taxon>
        <taxon>Plutella</taxon>
    </lineage>
</organism>
<dbReference type="GO" id="GO:0003676">
    <property type="term" value="F:nucleic acid binding"/>
    <property type="evidence" value="ECO:0007669"/>
    <property type="project" value="InterPro"/>
</dbReference>
<keyword evidence="4" id="KW-1185">Reference proteome</keyword>
<evidence type="ECO:0000313" key="3">
    <source>
        <dbReference type="EMBL" id="CAG9087736.1"/>
    </source>
</evidence>
<dbReference type="PANTHER" id="PTHR33198">
    <property type="entry name" value="ANK_REP_REGION DOMAIN-CONTAINING PROTEIN-RELATED"/>
    <property type="match status" value="1"/>
</dbReference>
<protein>
    <submittedName>
        <fullName evidence="3">(diamondback moth) hypothetical protein</fullName>
    </submittedName>
</protein>
<dbReference type="EMBL" id="CAJHNJ030000001">
    <property type="protein sequence ID" value="CAG9087736.1"/>
    <property type="molecule type" value="Genomic_DNA"/>
</dbReference>
<sequence length="411" mass="46410">MDNKKNKASKKGTRRTVFGIKLPPIEPCDDNEVIKTTLDIDPAFYSMIDGRPIRPNTSLNAYKQNIRDIAVKRTLHGFVTDEIIRIDREIESERYIYEKALAHFEDYKNSFDKFLADDNNKTIAVMTKSDTMTKDLTNLTEDQKQDWTSYKMQLKQWFLANDIDASSDKAGVKKRAIMLSAFSENTYKLASNLVLPKLLEDLSFDDIVKELDQHFTPRRCGFAERYHFYAAAQRADETHAQWAARLRGLAAHCNFKDLENSLLDKFVMGMLPGAEREKMFAMDTKDLSLAKAVDVAESVRCARAGAAAAAMSAPPGTLSSDPVFAIAKGSDGNQPASDSERCSVCGRKSHKSNQCRFARYKCTKCNMKGHLRRMCKRVNFVDSDEVDQGDDDGYTASVKPKKANKLYRGKH</sequence>
<feature type="domain" description="CCHC-type" evidence="2">
    <location>
        <begin position="361"/>
        <end position="377"/>
    </location>
</feature>